<feature type="chain" id="PRO_5035467823" evidence="1">
    <location>
        <begin position="17"/>
        <end position="171"/>
    </location>
</feature>
<accession>A0A8J9UJC7</accession>
<proteinExistence type="predicted"/>
<gene>
    <name evidence="2" type="ORF">BINO364_LOCUS6419</name>
</gene>
<protein>
    <submittedName>
        <fullName evidence="2">Uncharacterized protein</fullName>
    </submittedName>
</protein>
<feature type="non-terminal residue" evidence="2">
    <location>
        <position position="171"/>
    </location>
</feature>
<dbReference type="AlphaFoldDB" id="A0A8J9UJC7"/>
<name>A0A8J9UJC7_9NEOP</name>
<evidence type="ECO:0000256" key="1">
    <source>
        <dbReference type="SAM" id="SignalP"/>
    </source>
</evidence>
<keyword evidence="3" id="KW-1185">Reference proteome</keyword>
<dbReference type="OrthoDB" id="7151184at2759"/>
<evidence type="ECO:0000313" key="3">
    <source>
        <dbReference type="Proteomes" id="UP000838878"/>
    </source>
</evidence>
<keyword evidence="1" id="KW-0732">Signal</keyword>
<organism evidence="2 3">
    <name type="scientific">Brenthis ino</name>
    <name type="common">lesser marbled fritillary</name>
    <dbReference type="NCBI Taxonomy" id="405034"/>
    <lineage>
        <taxon>Eukaryota</taxon>
        <taxon>Metazoa</taxon>
        <taxon>Ecdysozoa</taxon>
        <taxon>Arthropoda</taxon>
        <taxon>Hexapoda</taxon>
        <taxon>Insecta</taxon>
        <taxon>Pterygota</taxon>
        <taxon>Neoptera</taxon>
        <taxon>Endopterygota</taxon>
        <taxon>Lepidoptera</taxon>
        <taxon>Glossata</taxon>
        <taxon>Ditrysia</taxon>
        <taxon>Papilionoidea</taxon>
        <taxon>Nymphalidae</taxon>
        <taxon>Heliconiinae</taxon>
        <taxon>Argynnini</taxon>
        <taxon>Brenthis</taxon>
    </lineage>
</organism>
<dbReference type="SUPFAM" id="SSF47565">
    <property type="entry name" value="Insect pheromone/odorant-binding proteins"/>
    <property type="match status" value="1"/>
</dbReference>
<dbReference type="InterPro" id="IPR036728">
    <property type="entry name" value="PBP_GOBP_sf"/>
</dbReference>
<reference evidence="2" key="1">
    <citation type="submission" date="2021-12" db="EMBL/GenBank/DDBJ databases">
        <authorList>
            <person name="Martin H S."/>
        </authorList>
    </citation>
    <scope>NUCLEOTIDE SEQUENCE</scope>
</reference>
<feature type="signal peptide" evidence="1">
    <location>
        <begin position="1"/>
        <end position="16"/>
    </location>
</feature>
<dbReference type="GO" id="GO:0005549">
    <property type="term" value="F:odorant binding"/>
    <property type="evidence" value="ECO:0007669"/>
    <property type="project" value="InterPro"/>
</dbReference>
<dbReference type="Proteomes" id="UP000838878">
    <property type="component" value="Chromosome 14"/>
</dbReference>
<sequence length="171" mass="19395">MLRIALVCLFVLQVKSDETSLPSKCRQSFIIPKNPLSCCIIPSLYKDKDYSDCGIERKLDEDGILETGPFDIPCEKQTCLLKKNNLMKDDTIVDKEAFTAYIDTWAGGNEELKNGIEFAKNKCIKEILPGPKGLCEANKLIYCIVTAIYDKCPNWKETDLCQKLKERIDDC</sequence>
<evidence type="ECO:0000313" key="2">
    <source>
        <dbReference type="EMBL" id="CAH0720154.1"/>
    </source>
</evidence>
<dbReference type="Gene3D" id="1.10.238.270">
    <property type="match status" value="1"/>
</dbReference>
<dbReference type="EMBL" id="OV170234">
    <property type="protein sequence ID" value="CAH0720154.1"/>
    <property type="molecule type" value="Genomic_DNA"/>
</dbReference>